<evidence type="ECO:0000313" key="4">
    <source>
        <dbReference type="Proteomes" id="UP000446768"/>
    </source>
</evidence>
<dbReference type="EMBL" id="WKJJ01000017">
    <property type="protein sequence ID" value="MRV74967.1"/>
    <property type="molecule type" value="Genomic_DNA"/>
</dbReference>
<sequence length="66" mass="6917">MYEFDVQDMTCGGCAASVTRAVQRIDAAARVDVDLAAKKIKVESSRTLDEVRGAIAGAGFPVTGAR</sequence>
<name>A0A7X2IRT4_9BURK</name>
<keyword evidence="1" id="KW-0479">Metal-binding</keyword>
<organism evidence="3 4">
    <name type="scientific">Pseudoduganella rivuli</name>
    <dbReference type="NCBI Taxonomy" id="2666085"/>
    <lineage>
        <taxon>Bacteria</taxon>
        <taxon>Pseudomonadati</taxon>
        <taxon>Pseudomonadota</taxon>
        <taxon>Betaproteobacteria</taxon>
        <taxon>Burkholderiales</taxon>
        <taxon>Oxalobacteraceae</taxon>
        <taxon>Telluria group</taxon>
        <taxon>Pseudoduganella</taxon>
    </lineage>
</organism>
<dbReference type="Proteomes" id="UP000446768">
    <property type="component" value="Unassembled WGS sequence"/>
</dbReference>
<gene>
    <name evidence="3" type="ORF">GJ700_24950</name>
</gene>
<dbReference type="InterPro" id="IPR017969">
    <property type="entry name" value="Heavy-metal-associated_CS"/>
</dbReference>
<evidence type="ECO:0000313" key="3">
    <source>
        <dbReference type="EMBL" id="MRV74967.1"/>
    </source>
</evidence>
<dbReference type="PROSITE" id="PS01047">
    <property type="entry name" value="HMA_1"/>
    <property type="match status" value="1"/>
</dbReference>
<dbReference type="InterPro" id="IPR006121">
    <property type="entry name" value="HMA_dom"/>
</dbReference>
<proteinExistence type="predicted"/>
<dbReference type="Gene3D" id="3.30.70.100">
    <property type="match status" value="1"/>
</dbReference>
<dbReference type="SUPFAM" id="SSF55008">
    <property type="entry name" value="HMA, heavy metal-associated domain"/>
    <property type="match status" value="1"/>
</dbReference>
<dbReference type="PROSITE" id="PS50846">
    <property type="entry name" value="HMA_2"/>
    <property type="match status" value="1"/>
</dbReference>
<dbReference type="AlphaFoldDB" id="A0A7X2IRT4"/>
<keyword evidence="4" id="KW-1185">Reference proteome</keyword>
<evidence type="ECO:0000259" key="2">
    <source>
        <dbReference type="PROSITE" id="PS50846"/>
    </source>
</evidence>
<dbReference type="InterPro" id="IPR036163">
    <property type="entry name" value="HMA_dom_sf"/>
</dbReference>
<dbReference type="Pfam" id="PF00403">
    <property type="entry name" value="HMA"/>
    <property type="match status" value="1"/>
</dbReference>
<evidence type="ECO:0000256" key="1">
    <source>
        <dbReference type="ARBA" id="ARBA00022723"/>
    </source>
</evidence>
<reference evidence="3 4" key="1">
    <citation type="submission" date="2019-11" db="EMBL/GenBank/DDBJ databases">
        <title>Novel species isolated from a subtropical stream in China.</title>
        <authorList>
            <person name="Lu H."/>
        </authorList>
    </citation>
    <scope>NUCLEOTIDE SEQUENCE [LARGE SCALE GENOMIC DNA]</scope>
    <source>
        <strain evidence="3 4">FT92W</strain>
    </source>
</reference>
<accession>A0A7X2IRT4</accession>
<dbReference type="GO" id="GO:0046872">
    <property type="term" value="F:metal ion binding"/>
    <property type="evidence" value="ECO:0007669"/>
    <property type="project" value="UniProtKB-KW"/>
</dbReference>
<comment type="caution">
    <text evidence="3">The sequence shown here is derived from an EMBL/GenBank/DDBJ whole genome shotgun (WGS) entry which is preliminary data.</text>
</comment>
<feature type="domain" description="HMA" evidence="2">
    <location>
        <begin position="1"/>
        <end position="63"/>
    </location>
</feature>
<protein>
    <submittedName>
        <fullName evidence="3">Copper chaperone</fullName>
    </submittedName>
</protein>
<dbReference type="RefSeq" id="WP_154379046.1">
    <property type="nucleotide sequence ID" value="NZ_WKJJ01000017.1"/>
</dbReference>
<dbReference type="CDD" id="cd00371">
    <property type="entry name" value="HMA"/>
    <property type="match status" value="1"/>
</dbReference>